<dbReference type="RefSeq" id="WP_120075490.1">
    <property type="nucleotide sequence ID" value="NZ_CP126113.1"/>
</dbReference>
<dbReference type="Pfam" id="PF01740">
    <property type="entry name" value="STAS"/>
    <property type="match status" value="1"/>
</dbReference>
<dbReference type="CDD" id="cd07041">
    <property type="entry name" value="STAS_RsbR_RsbS_like"/>
    <property type="match status" value="1"/>
</dbReference>
<dbReference type="Proteomes" id="UP000273811">
    <property type="component" value="Unassembled WGS sequence"/>
</dbReference>
<proteinExistence type="predicted"/>
<accession>A0A443IK61</accession>
<dbReference type="EMBL" id="QYTU02000049">
    <property type="protein sequence ID" value="RWR05029.1"/>
    <property type="molecule type" value="Genomic_DNA"/>
</dbReference>
<keyword evidence="4" id="KW-1185">Reference proteome</keyword>
<dbReference type="Gene3D" id="3.30.750.24">
    <property type="entry name" value="STAS domain"/>
    <property type="match status" value="1"/>
</dbReference>
<dbReference type="InterPro" id="IPR002645">
    <property type="entry name" value="STAS_dom"/>
</dbReference>
<evidence type="ECO:0000313" key="4">
    <source>
        <dbReference type="Proteomes" id="UP000273811"/>
    </source>
</evidence>
<dbReference type="OrthoDB" id="9800154at2"/>
<evidence type="ECO:0000313" key="3">
    <source>
        <dbReference type="EMBL" id="RWR05029.1"/>
    </source>
</evidence>
<name>A0A443IK61_9BACI</name>
<dbReference type="PANTHER" id="PTHR33745:SF3">
    <property type="entry name" value="RSBT CO-ANTAGONIST PROTEIN RSBRC"/>
    <property type="match status" value="1"/>
</dbReference>
<evidence type="ECO:0000259" key="2">
    <source>
        <dbReference type="PROSITE" id="PS50801"/>
    </source>
</evidence>
<dbReference type="PROSITE" id="PS50801">
    <property type="entry name" value="STAS"/>
    <property type="match status" value="1"/>
</dbReference>
<evidence type="ECO:0000256" key="1">
    <source>
        <dbReference type="ARBA" id="ARBA00022553"/>
    </source>
</evidence>
<dbReference type="InterPro" id="IPR036513">
    <property type="entry name" value="STAS_dom_sf"/>
</dbReference>
<comment type="caution">
    <text evidence="3">The sequence shown here is derived from an EMBL/GenBank/DDBJ whole genome shotgun (WGS) entry which is preliminary data.</text>
</comment>
<gene>
    <name evidence="3" type="ORF">D4N35_016015</name>
</gene>
<reference evidence="3" key="1">
    <citation type="submission" date="2018-12" db="EMBL/GenBank/DDBJ databases">
        <authorList>
            <person name="Sun L."/>
            <person name="Chen Z."/>
        </authorList>
    </citation>
    <scope>NUCLEOTIDE SEQUENCE [LARGE SCALE GENOMIC DNA]</scope>
    <source>
        <strain evidence="3">DSM 16012</strain>
    </source>
</reference>
<organism evidence="3 4">
    <name type="scientific">Siminovitchia fortis</name>
    <dbReference type="NCBI Taxonomy" id="254758"/>
    <lineage>
        <taxon>Bacteria</taxon>
        <taxon>Bacillati</taxon>
        <taxon>Bacillota</taxon>
        <taxon>Bacilli</taxon>
        <taxon>Bacillales</taxon>
        <taxon>Bacillaceae</taxon>
        <taxon>Siminovitchia</taxon>
    </lineage>
</organism>
<dbReference type="InterPro" id="IPR051932">
    <property type="entry name" value="Bact_StressResp_Reg"/>
</dbReference>
<keyword evidence="1" id="KW-0597">Phosphoprotein</keyword>
<feature type="domain" description="STAS" evidence="2">
    <location>
        <begin position="164"/>
        <end position="275"/>
    </location>
</feature>
<dbReference type="AlphaFoldDB" id="A0A443IK61"/>
<sequence>MPKYEKLYDFLMSKASQLTDEWYKGLDDNTSGVYASTDPEEIRLLKKQNNDFHKKFFQVFIKEETAFLEELEGWIVKVAKDENHLATPSNMILNEFYRTRNQYLDLIKQFVSLHGEEHFQEVKESWDKLIIGTMDKVTVWFLEEYDKQSMERLLSHRELINELSSPVISLTNNAGLLPLVGDIDTSRAKYILEKTIEQCAQKRLDCLYIDLSGVVMVDTMVAHEIFRLNETLRLLGVKTVLCGIRPEIAQTAIHLGLSFEQIPTFSTLERALNISLNAN</sequence>
<protein>
    <submittedName>
        <fullName evidence="3">STAS domain-containing protein</fullName>
    </submittedName>
</protein>
<dbReference type="SUPFAM" id="SSF52091">
    <property type="entry name" value="SpoIIaa-like"/>
    <property type="match status" value="1"/>
</dbReference>
<dbReference type="PANTHER" id="PTHR33745">
    <property type="entry name" value="RSBT ANTAGONIST PROTEIN RSBS-RELATED"/>
    <property type="match status" value="1"/>
</dbReference>